<gene>
    <name evidence="1" type="ORF">H3V53_34805</name>
</gene>
<dbReference type="PANTHER" id="PTHR39441">
    <property type="entry name" value="DUF2252 DOMAIN-CONTAINING PROTEIN"/>
    <property type="match status" value="1"/>
</dbReference>
<accession>A0ABU8J2E4</accession>
<protein>
    <submittedName>
        <fullName evidence="1">DUF2252 domain-containing protein</fullName>
    </submittedName>
</protein>
<proteinExistence type="predicted"/>
<dbReference type="EMBL" id="JACFYJ010000097">
    <property type="protein sequence ID" value="MEI6002118.1"/>
    <property type="molecule type" value="Genomic_DNA"/>
</dbReference>
<evidence type="ECO:0000313" key="2">
    <source>
        <dbReference type="Proteomes" id="UP001386437"/>
    </source>
</evidence>
<dbReference type="Pfam" id="PF10009">
    <property type="entry name" value="DUF2252"/>
    <property type="match status" value="1"/>
</dbReference>
<dbReference type="Proteomes" id="UP001386437">
    <property type="component" value="Unassembled WGS sequence"/>
</dbReference>
<evidence type="ECO:0000313" key="1">
    <source>
        <dbReference type="EMBL" id="MEI6002118.1"/>
    </source>
</evidence>
<name>A0ABU8J2E4_9BURK</name>
<keyword evidence="2" id="KW-1185">Reference proteome</keyword>
<sequence>MDQILLSEAKDGTATHFPSRLERRALGKQLRGDCSRDLHGTWKCTVDRPDPVYLVQQANEGRLPELVPLRHGRMAQSPFTFYRGAALNMAHDLASLPTPGIRVQCCGDAHLMNFGGFATAERNIIFAINDLDETLPAPWDWDLKRLAASFVIACRDNGLSDSTAKDAVLACVRSYRENMATFSEMRSLDLWYHAIEAEALIASIDDPALRRRVIRRVEKERASSMAEVLFPKLASGKGGSALIRDERPSIFHPQGEKPGTLESAIRKGFSGYRESLTPAQRILIDRFKIVDAAIKVVGVGSVGTRCWVVLLMDGAGDPLFLQVKEARASVLEAYAGKSVYGNHGQRVVNGYRLVQPASDMFLGWTKGEQGWDYYVRQLRDVKIKPAVETFGKVEMMGFADWCGQSLALSHARSGDPSIISGYLGKSDEFDKAIAVFSVLYADQNEADHARFKQAIVNGTLKVEFDPPE</sequence>
<dbReference type="RefSeq" id="WP_336601764.1">
    <property type="nucleotide sequence ID" value="NZ_JACFYJ010000097.1"/>
</dbReference>
<dbReference type="InterPro" id="IPR018721">
    <property type="entry name" value="DUF2252"/>
</dbReference>
<dbReference type="PANTHER" id="PTHR39441:SF1">
    <property type="entry name" value="DUF2252 DOMAIN-CONTAINING PROTEIN"/>
    <property type="match status" value="1"/>
</dbReference>
<comment type="caution">
    <text evidence="1">The sequence shown here is derived from an EMBL/GenBank/DDBJ whole genome shotgun (WGS) entry which is preliminary data.</text>
</comment>
<reference evidence="1 2" key="1">
    <citation type="journal article" date="2022" name="Arch. Microbiol.">
        <title>Paraburkholderia bengalensis sp. nov. isolated from roots of Oryza sativa, IR64.</title>
        <authorList>
            <person name="Nag P."/>
            <person name="Mondal N."/>
            <person name="Sarkar J."/>
            <person name="Das S."/>
        </authorList>
    </citation>
    <scope>NUCLEOTIDE SEQUENCE [LARGE SCALE GENOMIC DNA]</scope>
    <source>
        <strain evidence="1 2">IR64_4_BI</strain>
    </source>
</reference>
<organism evidence="1 2">
    <name type="scientific">Paraburkholderia bengalensis</name>
    <dbReference type="NCBI Taxonomy" id="2747562"/>
    <lineage>
        <taxon>Bacteria</taxon>
        <taxon>Pseudomonadati</taxon>
        <taxon>Pseudomonadota</taxon>
        <taxon>Betaproteobacteria</taxon>
        <taxon>Burkholderiales</taxon>
        <taxon>Burkholderiaceae</taxon>
        <taxon>Paraburkholderia</taxon>
    </lineage>
</organism>